<keyword evidence="3" id="KW-1185">Reference proteome</keyword>
<dbReference type="AlphaFoldDB" id="A0A9Q3JQR0"/>
<name>A0A9Q3JQR0_9BASI</name>
<comment type="caution">
    <text evidence="2">The sequence shown here is derived from an EMBL/GenBank/DDBJ whole genome shotgun (WGS) entry which is preliminary data.</text>
</comment>
<proteinExistence type="predicted"/>
<organism evidence="2 3">
    <name type="scientific">Austropuccinia psidii MF-1</name>
    <dbReference type="NCBI Taxonomy" id="1389203"/>
    <lineage>
        <taxon>Eukaryota</taxon>
        <taxon>Fungi</taxon>
        <taxon>Dikarya</taxon>
        <taxon>Basidiomycota</taxon>
        <taxon>Pucciniomycotina</taxon>
        <taxon>Pucciniomycetes</taxon>
        <taxon>Pucciniales</taxon>
        <taxon>Sphaerophragmiaceae</taxon>
        <taxon>Austropuccinia</taxon>
    </lineage>
</organism>
<dbReference type="EMBL" id="AVOT02079568">
    <property type="protein sequence ID" value="MBW0566713.1"/>
    <property type="molecule type" value="Genomic_DNA"/>
</dbReference>
<feature type="compositionally biased region" description="Basic and acidic residues" evidence="1">
    <location>
        <begin position="8"/>
        <end position="23"/>
    </location>
</feature>
<accession>A0A9Q3JQR0</accession>
<protein>
    <submittedName>
        <fullName evidence="2">Uncharacterized protein</fullName>
    </submittedName>
</protein>
<evidence type="ECO:0000313" key="2">
    <source>
        <dbReference type="EMBL" id="MBW0566713.1"/>
    </source>
</evidence>
<feature type="region of interest" description="Disordered" evidence="1">
    <location>
        <begin position="1"/>
        <end position="32"/>
    </location>
</feature>
<sequence length="83" mass="9695">MSPTHSETNGESRRENFTTHEEGTWENSEFTHPQMVISQSMLDKSQMRKQRNQAFKGNIVENNVIWKGKQRWLKAELPAMSMA</sequence>
<evidence type="ECO:0000256" key="1">
    <source>
        <dbReference type="SAM" id="MobiDB-lite"/>
    </source>
</evidence>
<gene>
    <name evidence="2" type="ORF">O181_106428</name>
</gene>
<reference evidence="2" key="1">
    <citation type="submission" date="2021-03" db="EMBL/GenBank/DDBJ databases">
        <title>Draft genome sequence of rust myrtle Austropuccinia psidii MF-1, a brazilian biotype.</title>
        <authorList>
            <person name="Quecine M.C."/>
            <person name="Pachon D.M.R."/>
            <person name="Bonatelli M.L."/>
            <person name="Correr F.H."/>
            <person name="Franceschini L.M."/>
            <person name="Leite T.F."/>
            <person name="Margarido G.R.A."/>
            <person name="Almeida C.A."/>
            <person name="Ferrarezi J.A."/>
            <person name="Labate C.A."/>
        </authorList>
    </citation>
    <scope>NUCLEOTIDE SEQUENCE</scope>
    <source>
        <strain evidence="2">MF-1</strain>
    </source>
</reference>
<dbReference type="Proteomes" id="UP000765509">
    <property type="component" value="Unassembled WGS sequence"/>
</dbReference>
<evidence type="ECO:0000313" key="3">
    <source>
        <dbReference type="Proteomes" id="UP000765509"/>
    </source>
</evidence>